<dbReference type="GO" id="GO:0005524">
    <property type="term" value="F:ATP binding"/>
    <property type="evidence" value="ECO:0007669"/>
    <property type="project" value="UniProtKB-KW"/>
</dbReference>
<feature type="domain" description="Helicase ATP-binding" evidence="3">
    <location>
        <begin position="181"/>
        <end position="445"/>
    </location>
</feature>
<evidence type="ECO:0000313" key="6">
    <source>
        <dbReference type="Proteomes" id="UP001185863"/>
    </source>
</evidence>
<dbReference type="SUPFAM" id="SSF52540">
    <property type="entry name" value="P-loop containing nucleoside triphosphate hydrolases"/>
    <property type="match status" value="1"/>
</dbReference>
<dbReference type="PROSITE" id="PS51192">
    <property type="entry name" value="HELICASE_ATP_BIND_1"/>
    <property type="match status" value="1"/>
</dbReference>
<dbReference type="Pfam" id="PF00271">
    <property type="entry name" value="Helicase_C"/>
    <property type="match status" value="1"/>
</dbReference>
<keyword evidence="1" id="KW-0547">Nucleotide-binding</keyword>
<dbReference type="InterPro" id="IPR001650">
    <property type="entry name" value="Helicase_C-like"/>
</dbReference>
<dbReference type="EMBL" id="JAWLUP010000039">
    <property type="protein sequence ID" value="MDV7266104.1"/>
    <property type="molecule type" value="Genomic_DNA"/>
</dbReference>
<reference evidence="5" key="1">
    <citation type="submission" date="2023-10" db="EMBL/GenBank/DDBJ databases">
        <title>Development of a sustainable strategy for remediation of hydrocarbon-contaminated territories based on the waste exchange concept.</title>
        <authorList>
            <person name="Krivoruchko A."/>
        </authorList>
    </citation>
    <scope>NUCLEOTIDE SEQUENCE</scope>
    <source>
        <strain evidence="5">IEGM 68</strain>
    </source>
</reference>
<dbReference type="PANTHER" id="PTHR47962">
    <property type="entry name" value="ATP-DEPENDENT HELICASE LHR-RELATED-RELATED"/>
    <property type="match status" value="1"/>
</dbReference>
<keyword evidence="2" id="KW-0067">ATP-binding</keyword>
<evidence type="ECO:0000259" key="3">
    <source>
        <dbReference type="PROSITE" id="PS51192"/>
    </source>
</evidence>
<dbReference type="InterPro" id="IPR027417">
    <property type="entry name" value="P-loop_NTPase"/>
</dbReference>
<organism evidence="5 6">
    <name type="scientific">Rhodococcus oxybenzonivorans</name>
    <dbReference type="NCBI Taxonomy" id="1990687"/>
    <lineage>
        <taxon>Bacteria</taxon>
        <taxon>Bacillati</taxon>
        <taxon>Actinomycetota</taxon>
        <taxon>Actinomycetes</taxon>
        <taxon>Mycobacteriales</taxon>
        <taxon>Nocardiaceae</taxon>
        <taxon>Rhodococcus</taxon>
    </lineage>
</organism>
<dbReference type="GO" id="GO:0003677">
    <property type="term" value="F:DNA binding"/>
    <property type="evidence" value="ECO:0007669"/>
    <property type="project" value="TreeGrafter"/>
</dbReference>
<dbReference type="PANTHER" id="PTHR47962:SF5">
    <property type="entry name" value="ATP-DEPENDENT HELICASE LHR-RELATED"/>
    <property type="match status" value="1"/>
</dbReference>
<evidence type="ECO:0000259" key="4">
    <source>
        <dbReference type="PROSITE" id="PS51194"/>
    </source>
</evidence>
<comment type="caution">
    <text evidence="5">The sequence shown here is derived from an EMBL/GenBank/DDBJ whole genome shotgun (WGS) entry which is preliminary data.</text>
</comment>
<dbReference type="GO" id="GO:0016887">
    <property type="term" value="F:ATP hydrolysis activity"/>
    <property type="evidence" value="ECO:0007669"/>
    <property type="project" value="TreeGrafter"/>
</dbReference>
<dbReference type="Pfam" id="PF00270">
    <property type="entry name" value="DEAD"/>
    <property type="match status" value="1"/>
</dbReference>
<dbReference type="Proteomes" id="UP001185863">
    <property type="component" value="Unassembled WGS sequence"/>
</dbReference>
<dbReference type="NCBIfam" id="NF041067">
    <property type="entry name" value="DpdJ"/>
    <property type="match status" value="1"/>
</dbReference>
<evidence type="ECO:0000256" key="2">
    <source>
        <dbReference type="ARBA" id="ARBA00022840"/>
    </source>
</evidence>
<proteinExistence type="predicted"/>
<dbReference type="PROSITE" id="PS51194">
    <property type="entry name" value="HELICASE_CTER"/>
    <property type="match status" value="1"/>
</dbReference>
<sequence>MTERLPKDFLNELLNRCEDLELPFLSWGLTDAALDEEEVLAAIRAVQHHHPGVCLPAEEVLEHCVSDLALFLRLPDRNTPKYRTRIAEAVRLTANLRQLFAPRDPNDHNSWRTGKNLVADYRLHVAPRRYPRRDVSAEELVRDLFSAPGSHSIQKEVITAQTRGRLLSRFQVDSARAIFTGIRSTRNTAVVVGAGTGSGKTLSFYLPAFTDLVNQVRENGRHVVHTLALYPRKELLRDQLADALSTVLTLNPLLARHGLRPLRLGALYQDVPSHPGAWIFSGQVTRDSAWVKTSKGWVCPFVPCPTDDCDHGRLIWADHDRRARRERLQCDSCGLEIDGAVLALTRESMRTSPPDLLFTTTEMLNRASTDPNLDSLTGWSVHTPHLVLMDEIHTYSGVPGAQVAHLLRRWRSKATRSVTFVGLSATLRNADTFFGSLVGLDSRNVRYIEPRESDLVSEGRQYSLALRNDPVAGASVLSTSIQAAMLLGRILDRGASDGIFGSTGFLFTDNLDVTNRFYNDLRDAEGGQSRNGVGGGWRPVLAALRSSRRPNHMERFRDGQSWDIVERIGRTLDPELRTGALRIGRTSSQDSGVSSTADLIVATASLEVGFNDSRVGLVLQHKAPLNSSAFIQRRGRAGRQRGTRPLTVVSLSDYGRDRFAYESYETLFDPEVEARSLPVTNRFVLKIQGTHALLDWLNTQLRRQHRFINVRDVLTAPKSGKKTPPRAHRESVIKLLQRVLNDTAVRDQLAEHLRRTLQISEEHVQAILWEQPRSILLAVVPTALRRLRSNWTPVSPDPGATPDSLLPEFVTRALFSQLDLPEVMLHLPFTDEPEYMPILQALREAVPGRVSRRFGHRRDDHRTWLPMPDNPDDVIDLDTFVVLGETLGVRRDDTTGGKVIAVRPYEIALAEPDKDVADRSQAIPAWSTEITIRPFTPLTPADIPSTSSWERTIQSVEFAMHSTGNPVDVHRTSAEAHVDFVNGQGQTSRHVIRYSRRGEPAALGFTLPVDGIRFRIAPLDLENDRVREHLRSPQWRTYAFLQEFTNDAELADVVNPFQAGWLGQVYLTAFALTTAEGTVNRSDAVSALSHGGWAVHLPEILRVLYRNDSDEEWTDERLVAVLSELSDHPEVRRAIDRAAQVLVADNITDRTSKLARRTYLDTLAGAVLATCLRACPDVGDSDLVADVTNIDEIGAADVWITETSVGGTAFVEDIARFYTSDPRRFWSLTESALGPTEFEYVDVALTSLLRHVQSDPNGELASALQRLRSDIGASASIDALRTLRQRWGAIDSPPRHSALAALSSRLLRKGSGPSTDTAVLELIDNWDAWELTSGIELDSRIVAYLSATRRTSSMNADQIFSLLWPRGPVARNRKLMHYQPYRRELLLDRLLASASLSDTAPAVDVTIDGWEDNYRTILQTSSTVDLWCPVSATATLADALIRIPALPVFQGHLTLYGQVRGVRRSGTTLTARVESLCNDTVGTYDTHELGHRDQS</sequence>
<dbReference type="InterPro" id="IPR011545">
    <property type="entry name" value="DEAD/DEAH_box_helicase_dom"/>
</dbReference>
<name>A0AAE4V104_9NOCA</name>
<dbReference type="InterPro" id="IPR014001">
    <property type="entry name" value="Helicase_ATP-bd"/>
</dbReference>
<protein>
    <submittedName>
        <fullName evidence="5">Protein DpdJ</fullName>
    </submittedName>
</protein>
<dbReference type="InterPro" id="IPR052511">
    <property type="entry name" value="ATP-dep_Helicase"/>
</dbReference>
<accession>A0AAE4V104</accession>
<evidence type="ECO:0000313" key="5">
    <source>
        <dbReference type="EMBL" id="MDV7266104.1"/>
    </source>
</evidence>
<dbReference type="SMART" id="SM00487">
    <property type="entry name" value="DEXDc"/>
    <property type="match status" value="1"/>
</dbReference>
<evidence type="ECO:0000256" key="1">
    <source>
        <dbReference type="ARBA" id="ARBA00022741"/>
    </source>
</evidence>
<dbReference type="Gene3D" id="3.40.50.300">
    <property type="entry name" value="P-loop containing nucleotide triphosphate hydrolases"/>
    <property type="match status" value="2"/>
</dbReference>
<feature type="domain" description="Helicase C-terminal" evidence="4">
    <location>
        <begin position="536"/>
        <end position="685"/>
    </location>
</feature>
<gene>
    <name evidence="5" type="primary">dpdJ</name>
    <name evidence="5" type="ORF">R4315_16365</name>
</gene>
<dbReference type="SMART" id="SM00490">
    <property type="entry name" value="HELICc"/>
    <property type="match status" value="1"/>
</dbReference>
<dbReference type="RefSeq" id="WP_317769051.1">
    <property type="nucleotide sequence ID" value="NZ_JAWLUP010000039.1"/>
</dbReference>